<name>A0A7Y0HPW9_9CLOT</name>
<evidence type="ECO:0000313" key="1">
    <source>
        <dbReference type="EMBL" id="NMM65519.1"/>
    </source>
</evidence>
<dbReference type="AlphaFoldDB" id="A0A7Y0HPW9"/>
<comment type="caution">
    <text evidence="1">The sequence shown here is derived from an EMBL/GenBank/DDBJ whole genome shotgun (WGS) entry which is preliminary data.</text>
</comment>
<protein>
    <submittedName>
        <fullName evidence="1">Uncharacterized protein</fullName>
    </submittedName>
</protein>
<sequence>MILVRNNHFTTLQNHNLTIIKIMVLVKTLAIQGFQQINNHNTIWFYFFINKRKKLYSVITNGYENISRYSCNSQFSSILLAKEVQLTVLKMVTKKLEMVAYTNQRRK</sequence>
<reference evidence="1 2" key="1">
    <citation type="submission" date="2020-04" db="EMBL/GenBank/DDBJ databases">
        <authorList>
            <person name="Doyle D.A."/>
        </authorList>
    </citation>
    <scope>NUCLEOTIDE SEQUENCE [LARGE SCALE GENOMIC DNA]</scope>
    <source>
        <strain evidence="1 2">P21</strain>
    </source>
</reference>
<evidence type="ECO:0000313" key="2">
    <source>
        <dbReference type="Proteomes" id="UP000537131"/>
    </source>
</evidence>
<proteinExistence type="predicted"/>
<gene>
    <name evidence="1" type="ORF">HBE96_23360</name>
</gene>
<keyword evidence="2" id="KW-1185">Reference proteome</keyword>
<reference evidence="1 2" key="2">
    <citation type="submission" date="2020-06" db="EMBL/GenBank/DDBJ databases">
        <title>Complete Genome Sequence of Clostridium muelleri sp. nov. P21T, an Acid-Alcohol Producing Acetogen Isolated from Old Hay.</title>
        <authorList>
            <person name="Duncan K.E."/>
            <person name="Tanner R.S."/>
        </authorList>
    </citation>
    <scope>NUCLEOTIDE SEQUENCE [LARGE SCALE GENOMIC DNA]</scope>
    <source>
        <strain evidence="1 2">P21</strain>
    </source>
</reference>
<dbReference type="EMBL" id="JABBNI010000065">
    <property type="protein sequence ID" value="NMM65519.1"/>
    <property type="molecule type" value="Genomic_DNA"/>
</dbReference>
<dbReference type="Proteomes" id="UP000537131">
    <property type="component" value="Unassembled WGS sequence"/>
</dbReference>
<accession>A0A7Y0HPW9</accession>
<dbReference type="RefSeq" id="WP_169300097.1">
    <property type="nucleotide sequence ID" value="NZ_JABBNI010000065.1"/>
</dbReference>
<organism evidence="1 2">
    <name type="scientific">Clostridium muellerianum</name>
    <dbReference type="NCBI Taxonomy" id="2716538"/>
    <lineage>
        <taxon>Bacteria</taxon>
        <taxon>Bacillati</taxon>
        <taxon>Bacillota</taxon>
        <taxon>Clostridia</taxon>
        <taxon>Eubacteriales</taxon>
        <taxon>Clostridiaceae</taxon>
        <taxon>Clostridium</taxon>
    </lineage>
</organism>